<evidence type="ECO:0000256" key="3">
    <source>
        <dbReference type="ARBA" id="ARBA00022741"/>
    </source>
</evidence>
<comment type="catalytic activity">
    <reaction evidence="6">
        <text>N(2)-formyl-N(1)-(5-phospho-beta-D-ribosyl)glycinamide + L-glutamine + ATP + H2O = 2-formamido-N(1)-(5-O-phospho-beta-D-ribosyl)acetamidine + L-glutamate + ADP + phosphate + H(+)</text>
        <dbReference type="Rhea" id="RHEA:17129"/>
        <dbReference type="ChEBI" id="CHEBI:15377"/>
        <dbReference type="ChEBI" id="CHEBI:15378"/>
        <dbReference type="ChEBI" id="CHEBI:29985"/>
        <dbReference type="ChEBI" id="CHEBI:30616"/>
        <dbReference type="ChEBI" id="CHEBI:43474"/>
        <dbReference type="ChEBI" id="CHEBI:58359"/>
        <dbReference type="ChEBI" id="CHEBI:147286"/>
        <dbReference type="ChEBI" id="CHEBI:147287"/>
        <dbReference type="ChEBI" id="CHEBI:456216"/>
        <dbReference type="EC" id="6.3.5.3"/>
    </reaction>
</comment>
<dbReference type="GeneID" id="90767706"/>
<dbReference type="InterPro" id="IPR003850">
    <property type="entry name" value="PurS"/>
</dbReference>
<dbReference type="UniPathway" id="UPA00074">
    <property type="reaction ID" value="UER00128"/>
</dbReference>
<dbReference type="PANTHER" id="PTHR34696">
    <property type="entry name" value="PHOSPHORIBOSYLFORMYLGLYCINAMIDINE SYNTHASE SUBUNIT PURS"/>
    <property type="match status" value="1"/>
</dbReference>
<dbReference type="SUPFAM" id="SSF82697">
    <property type="entry name" value="PurS-like"/>
    <property type="match status" value="1"/>
</dbReference>
<dbReference type="RefSeq" id="WP_131616642.1">
    <property type="nucleotide sequence ID" value="NZ_CP036532.1"/>
</dbReference>
<evidence type="ECO:0000256" key="1">
    <source>
        <dbReference type="ARBA" id="ARBA00022490"/>
    </source>
</evidence>
<comment type="similarity">
    <text evidence="6">Belongs to the PurS family.</text>
</comment>
<keyword evidence="4 6" id="KW-0658">Purine biosynthesis</keyword>
<comment type="function">
    <text evidence="6">Part of the phosphoribosylformylglycinamidine synthase complex involved in the purines biosynthetic pathway. Catalyzes the ATP-dependent conversion of formylglycinamide ribonucleotide (FGAR) and glutamine to yield formylglycinamidine ribonucleotide (FGAM) and glutamate. The FGAM synthase complex is composed of three subunits. PurQ produces an ammonia molecule by converting glutamine to glutamate. PurL transfers the ammonia molecule to FGAR to form FGAM in an ATP-dependent manner. PurS interacts with PurQ and PurL and is thought to assist in the transfer of the ammonia molecule from PurQ to PurL.</text>
</comment>
<comment type="subcellular location">
    <subcellularLocation>
        <location evidence="6">Cytoplasm</location>
    </subcellularLocation>
</comment>
<name>A0A4P6V249_9HYPH</name>
<dbReference type="GO" id="GO:0005524">
    <property type="term" value="F:ATP binding"/>
    <property type="evidence" value="ECO:0007669"/>
    <property type="project" value="UniProtKB-UniRule"/>
</dbReference>
<gene>
    <name evidence="6 7" type="primary">purS</name>
    <name evidence="7" type="ORF">E0E05_10390</name>
</gene>
<dbReference type="KEGG" id="rpod:E0E05_10390"/>
<organism evidence="7 8">
    <name type="scientific">Roseitalea porphyridii</name>
    <dbReference type="NCBI Taxonomy" id="1852022"/>
    <lineage>
        <taxon>Bacteria</taxon>
        <taxon>Pseudomonadati</taxon>
        <taxon>Pseudomonadota</taxon>
        <taxon>Alphaproteobacteria</taxon>
        <taxon>Hyphomicrobiales</taxon>
        <taxon>Ahrensiaceae</taxon>
        <taxon>Roseitalea</taxon>
    </lineage>
</organism>
<dbReference type="AlphaFoldDB" id="A0A4P6V249"/>
<dbReference type="PANTHER" id="PTHR34696:SF1">
    <property type="entry name" value="PHOSPHORIBOSYLFORMYLGLYCINAMIDINE SYNTHASE SUBUNIT PURS"/>
    <property type="match status" value="1"/>
</dbReference>
<dbReference type="HAMAP" id="MF_01926">
    <property type="entry name" value="PurS"/>
    <property type="match status" value="1"/>
</dbReference>
<protein>
    <recommendedName>
        <fullName evidence="6">Phosphoribosylformylglycinamidine synthase subunit PurS</fullName>
        <shortName evidence="6">FGAM synthase</shortName>
        <ecNumber evidence="6">6.3.5.3</ecNumber>
    </recommendedName>
    <alternativeName>
        <fullName evidence="6">Formylglycinamide ribonucleotide amidotransferase subunit III</fullName>
        <shortName evidence="6">FGAR amidotransferase III</shortName>
        <shortName evidence="6">FGAR-AT III</shortName>
    </alternativeName>
    <alternativeName>
        <fullName evidence="6">Phosphoribosylformylglycinamidine synthase subunit III</fullName>
    </alternativeName>
</protein>
<keyword evidence="8" id="KW-1185">Reference proteome</keyword>
<dbReference type="Pfam" id="PF02700">
    <property type="entry name" value="PurS"/>
    <property type="match status" value="1"/>
</dbReference>
<evidence type="ECO:0000256" key="5">
    <source>
        <dbReference type="ARBA" id="ARBA00022840"/>
    </source>
</evidence>
<dbReference type="NCBIfam" id="NF004630">
    <property type="entry name" value="PRK05974.1"/>
    <property type="match status" value="1"/>
</dbReference>
<dbReference type="EMBL" id="CP036532">
    <property type="protein sequence ID" value="QBK30963.1"/>
    <property type="molecule type" value="Genomic_DNA"/>
</dbReference>
<dbReference type="GO" id="GO:0006189">
    <property type="term" value="P:'de novo' IMP biosynthetic process"/>
    <property type="evidence" value="ECO:0007669"/>
    <property type="project" value="UniProtKB-UniRule"/>
</dbReference>
<dbReference type="Proteomes" id="UP000293719">
    <property type="component" value="Chromosome"/>
</dbReference>
<proteinExistence type="inferred from homology"/>
<dbReference type="NCBIfam" id="TIGR00302">
    <property type="entry name" value="phosphoribosylformylglycinamidine synthase subunit PurS"/>
    <property type="match status" value="1"/>
</dbReference>
<comment type="subunit">
    <text evidence="6">Part of the FGAM synthase complex composed of 1 PurL, 1 PurQ and 2 PurS subunits.</text>
</comment>
<dbReference type="GO" id="GO:0004642">
    <property type="term" value="F:phosphoribosylformylglycinamidine synthase activity"/>
    <property type="evidence" value="ECO:0007669"/>
    <property type="project" value="UniProtKB-UniRule"/>
</dbReference>
<dbReference type="GO" id="GO:0005737">
    <property type="term" value="C:cytoplasm"/>
    <property type="evidence" value="ECO:0007669"/>
    <property type="project" value="UniProtKB-SubCell"/>
</dbReference>
<keyword evidence="1 6" id="KW-0963">Cytoplasm</keyword>
<keyword evidence="3 6" id="KW-0547">Nucleotide-binding</keyword>
<keyword evidence="2 6" id="KW-0436">Ligase</keyword>
<keyword evidence="5 6" id="KW-0067">ATP-binding</keyword>
<dbReference type="Gene3D" id="3.30.1280.10">
    <property type="entry name" value="Phosphoribosylformylglycinamidine synthase subunit PurS"/>
    <property type="match status" value="1"/>
</dbReference>
<evidence type="ECO:0000313" key="7">
    <source>
        <dbReference type="EMBL" id="QBK30963.1"/>
    </source>
</evidence>
<evidence type="ECO:0000313" key="8">
    <source>
        <dbReference type="Proteomes" id="UP000293719"/>
    </source>
</evidence>
<dbReference type="InterPro" id="IPR036604">
    <property type="entry name" value="PurS-like_sf"/>
</dbReference>
<evidence type="ECO:0000256" key="6">
    <source>
        <dbReference type="HAMAP-Rule" id="MF_01926"/>
    </source>
</evidence>
<accession>A0A4P6V249</accession>
<dbReference type="OrthoDB" id="9799101at2"/>
<evidence type="ECO:0000256" key="4">
    <source>
        <dbReference type="ARBA" id="ARBA00022755"/>
    </source>
</evidence>
<dbReference type="EC" id="6.3.5.3" evidence="6"/>
<sequence>MIKARITVTLKNGVLDPQGKAIASALATLDFKDVAGVRQGKVFDIQLDHSDRARAETELADMCQKLLANTVIEDYAVEIV</sequence>
<reference evidence="7 8" key="1">
    <citation type="journal article" date="2017" name="Int. J. Syst. Evol. Microbiol.">
        <title>Roseitalea porphyridii gen. nov., sp. nov., isolated from a red alga, and reclassification of Hoeflea suaedae Chung et al. 2013 as Pseudohoeflea suaedae gen. nov., comb. nov.</title>
        <authorList>
            <person name="Hyeon J.W."/>
            <person name="Jeong S.E."/>
            <person name="Baek K."/>
            <person name="Jeon C.O."/>
        </authorList>
    </citation>
    <scope>NUCLEOTIDE SEQUENCE [LARGE SCALE GENOMIC DNA]</scope>
    <source>
        <strain evidence="7 8">MA7-20</strain>
    </source>
</reference>
<evidence type="ECO:0000256" key="2">
    <source>
        <dbReference type="ARBA" id="ARBA00022598"/>
    </source>
</evidence>
<comment type="pathway">
    <text evidence="6">Purine metabolism; IMP biosynthesis via de novo pathway; 5-amino-1-(5-phospho-D-ribosyl)imidazole from N(2)-formyl-N(1)-(5-phospho-D-ribosyl)glycinamide: step 1/2.</text>
</comment>